<dbReference type="AlphaFoldDB" id="A0A4V4HBF7"/>
<feature type="compositionally biased region" description="Polar residues" evidence="1">
    <location>
        <begin position="286"/>
        <end position="295"/>
    </location>
</feature>
<protein>
    <submittedName>
        <fullName evidence="2">Uncharacterized protein</fullName>
    </submittedName>
</protein>
<feature type="compositionally biased region" description="Acidic residues" evidence="1">
    <location>
        <begin position="296"/>
        <end position="309"/>
    </location>
</feature>
<sequence length="337" mass="36417">MVQVLPLRLKVCIPLLCYPHRPPETSCLRLPRHLLASHLVMHISHRLSTERSKCLPPRTMGKRPVGVKSYFLIQELSPPSPSSKLKNPPQSISGGPRVLAQHASSASPSRAIKLSGTPEVLDDTSMSTFYEQEDSTPAPSHALPARMARKRKRALDYTSTPDTPTTPDHLPSFEDICPGPSKSARMAMPDIESSSSHQEPPPPLRSESGPRTDSYPPRSPSPSSVTSASALLTGYEDSLSQFPEEFDYPSMDSPNEHEPSDPTTGNMLLKELNDDAETKPNDHTESQSSNVGTSVETDDPENDIGSDYESETRTSSAALSASGVGWGGLGHLLGFGA</sequence>
<feature type="compositionally biased region" description="Basic and acidic residues" evidence="1">
    <location>
        <begin position="271"/>
        <end position="285"/>
    </location>
</feature>
<evidence type="ECO:0000313" key="3">
    <source>
        <dbReference type="Proteomes" id="UP000297245"/>
    </source>
</evidence>
<organism evidence="2 3">
    <name type="scientific">Dendrothele bispora (strain CBS 962.96)</name>
    <dbReference type="NCBI Taxonomy" id="1314807"/>
    <lineage>
        <taxon>Eukaryota</taxon>
        <taxon>Fungi</taxon>
        <taxon>Dikarya</taxon>
        <taxon>Basidiomycota</taxon>
        <taxon>Agaricomycotina</taxon>
        <taxon>Agaricomycetes</taxon>
        <taxon>Agaricomycetidae</taxon>
        <taxon>Agaricales</taxon>
        <taxon>Agaricales incertae sedis</taxon>
        <taxon>Dendrothele</taxon>
    </lineage>
</organism>
<feature type="region of interest" description="Disordered" evidence="1">
    <location>
        <begin position="78"/>
        <end position="327"/>
    </location>
</feature>
<dbReference type="Proteomes" id="UP000297245">
    <property type="component" value="Unassembled WGS sequence"/>
</dbReference>
<feature type="compositionally biased region" description="Low complexity" evidence="1">
    <location>
        <begin position="156"/>
        <end position="168"/>
    </location>
</feature>
<name>A0A4V4HBF7_DENBC</name>
<evidence type="ECO:0000256" key="1">
    <source>
        <dbReference type="SAM" id="MobiDB-lite"/>
    </source>
</evidence>
<dbReference type="EMBL" id="ML180051">
    <property type="protein sequence ID" value="THU79265.1"/>
    <property type="molecule type" value="Genomic_DNA"/>
</dbReference>
<feature type="compositionally biased region" description="Polar residues" evidence="1">
    <location>
        <begin position="124"/>
        <end position="138"/>
    </location>
</feature>
<evidence type="ECO:0000313" key="2">
    <source>
        <dbReference type="EMBL" id="THU79265.1"/>
    </source>
</evidence>
<proteinExistence type="predicted"/>
<feature type="compositionally biased region" description="Low complexity" evidence="1">
    <location>
        <begin position="211"/>
        <end position="230"/>
    </location>
</feature>
<accession>A0A4V4HBF7</accession>
<reference evidence="2 3" key="1">
    <citation type="journal article" date="2019" name="Nat. Ecol. Evol.">
        <title>Megaphylogeny resolves global patterns of mushroom evolution.</title>
        <authorList>
            <person name="Varga T."/>
            <person name="Krizsan K."/>
            <person name="Foldi C."/>
            <person name="Dima B."/>
            <person name="Sanchez-Garcia M."/>
            <person name="Sanchez-Ramirez S."/>
            <person name="Szollosi G.J."/>
            <person name="Szarkandi J.G."/>
            <person name="Papp V."/>
            <person name="Albert L."/>
            <person name="Andreopoulos W."/>
            <person name="Angelini C."/>
            <person name="Antonin V."/>
            <person name="Barry K.W."/>
            <person name="Bougher N.L."/>
            <person name="Buchanan P."/>
            <person name="Buyck B."/>
            <person name="Bense V."/>
            <person name="Catcheside P."/>
            <person name="Chovatia M."/>
            <person name="Cooper J."/>
            <person name="Damon W."/>
            <person name="Desjardin D."/>
            <person name="Finy P."/>
            <person name="Geml J."/>
            <person name="Haridas S."/>
            <person name="Hughes K."/>
            <person name="Justo A."/>
            <person name="Karasinski D."/>
            <person name="Kautmanova I."/>
            <person name="Kiss B."/>
            <person name="Kocsube S."/>
            <person name="Kotiranta H."/>
            <person name="LaButti K.M."/>
            <person name="Lechner B.E."/>
            <person name="Liimatainen K."/>
            <person name="Lipzen A."/>
            <person name="Lukacs Z."/>
            <person name="Mihaltcheva S."/>
            <person name="Morgado L.N."/>
            <person name="Niskanen T."/>
            <person name="Noordeloos M.E."/>
            <person name="Ohm R.A."/>
            <person name="Ortiz-Santana B."/>
            <person name="Ovrebo C."/>
            <person name="Racz N."/>
            <person name="Riley R."/>
            <person name="Savchenko A."/>
            <person name="Shiryaev A."/>
            <person name="Soop K."/>
            <person name="Spirin V."/>
            <person name="Szebenyi C."/>
            <person name="Tomsovsky M."/>
            <person name="Tulloss R.E."/>
            <person name="Uehling J."/>
            <person name="Grigoriev I.V."/>
            <person name="Vagvolgyi C."/>
            <person name="Papp T."/>
            <person name="Martin F.M."/>
            <person name="Miettinen O."/>
            <person name="Hibbett D.S."/>
            <person name="Nagy L.G."/>
        </authorList>
    </citation>
    <scope>NUCLEOTIDE SEQUENCE [LARGE SCALE GENOMIC DNA]</scope>
    <source>
        <strain evidence="2 3">CBS 962.96</strain>
    </source>
</reference>
<gene>
    <name evidence="2" type="ORF">K435DRAFT_30072</name>
</gene>
<feature type="compositionally biased region" description="Low complexity" evidence="1">
    <location>
        <begin position="82"/>
        <end position="91"/>
    </location>
</feature>
<keyword evidence="3" id="KW-1185">Reference proteome</keyword>